<dbReference type="EMBL" id="CAXKWB010003946">
    <property type="protein sequence ID" value="CAL4071174.1"/>
    <property type="molecule type" value="Genomic_DNA"/>
</dbReference>
<dbReference type="Proteomes" id="UP001497623">
    <property type="component" value="Unassembled WGS sequence"/>
</dbReference>
<accession>A0AAV2Q963</accession>
<dbReference type="Pfam" id="PF13857">
    <property type="entry name" value="Ank_5"/>
    <property type="match status" value="1"/>
</dbReference>
<reference evidence="5 6" key="1">
    <citation type="submission" date="2024-05" db="EMBL/GenBank/DDBJ databases">
        <authorList>
            <person name="Wallberg A."/>
        </authorList>
    </citation>
    <scope>NUCLEOTIDE SEQUENCE [LARGE SCALE GENOMIC DNA]</scope>
</reference>
<proteinExistence type="predicted"/>
<feature type="compositionally biased region" description="Basic and acidic residues" evidence="4">
    <location>
        <begin position="88"/>
        <end position="103"/>
    </location>
</feature>
<evidence type="ECO:0000256" key="1">
    <source>
        <dbReference type="ARBA" id="ARBA00022737"/>
    </source>
</evidence>
<gene>
    <name evidence="5" type="ORF">MNOR_LOCUS8458</name>
</gene>
<dbReference type="AlphaFoldDB" id="A0AAV2Q963"/>
<dbReference type="Gene3D" id="1.25.40.20">
    <property type="entry name" value="Ankyrin repeat-containing domain"/>
    <property type="match status" value="1"/>
</dbReference>
<dbReference type="PANTHER" id="PTHR24171">
    <property type="entry name" value="ANKYRIN REPEAT DOMAIN-CONTAINING PROTEIN 39-RELATED"/>
    <property type="match status" value="1"/>
</dbReference>
<sequence length="135" mass="15700">PQGMTALHYAAYFDSPKVAEMLIQNGAEINIKDTEGNTAFEIARSKQHNDIAALLEEVQPWSQEVTDHPSFRRKKTKQKEVQPWSQEVTDHPSFRREKTKQKEVQLGSQEVTDHPSFRREKIKQKDVISKRTKQK</sequence>
<feature type="repeat" description="ANK" evidence="3">
    <location>
        <begin position="2"/>
        <end position="34"/>
    </location>
</feature>
<feature type="region of interest" description="Disordered" evidence="4">
    <location>
        <begin position="62"/>
        <end position="135"/>
    </location>
</feature>
<name>A0AAV2Q963_MEGNR</name>
<keyword evidence="1" id="KW-0677">Repeat</keyword>
<feature type="non-terminal residue" evidence="5">
    <location>
        <position position="135"/>
    </location>
</feature>
<keyword evidence="6" id="KW-1185">Reference proteome</keyword>
<evidence type="ECO:0000313" key="5">
    <source>
        <dbReference type="EMBL" id="CAL4071174.1"/>
    </source>
</evidence>
<dbReference type="SUPFAM" id="SSF48403">
    <property type="entry name" value="Ankyrin repeat"/>
    <property type="match status" value="1"/>
</dbReference>
<dbReference type="InterPro" id="IPR036770">
    <property type="entry name" value="Ankyrin_rpt-contain_sf"/>
</dbReference>
<evidence type="ECO:0000256" key="2">
    <source>
        <dbReference type="ARBA" id="ARBA00023043"/>
    </source>
</evidence>
<feature type="non-terminal residue" evidence="5">
    <location>
        <position position="1"/>
    </location>
</feature>
<dbReference type="PROSITE" id="PS50088">
    <property type="entry name" value="ANK_REPEAT"/>
    <property type="match status" value="1"/>
</dbReference>
<evidence type="ECO:0008006" key="7">
    <source>
        <dbReference type="Google" id="ProtNLM"/>
    </source>
</evidence>
<evidence type="ECO:0000313" key="6">
    <source>
        <dbReference type="Proteomes" id="UP001497623"/>
    </source>
</evidence>
<comment type="caution">
    <text evidence="5">The sequence shown here is derived from an EMBL/GenBank/DDBJ whole genome shotgun (WGS) entry which is preliminary data.</text>
</comment>
<dbReference type="SMART" id="SM00248">
    <property type="entry name" value="ANK"/>
    <property type="match status" value="2"/>
</dbReference>
<organism evidence="5 6">
    <name type="scientific">Meganyctiphanes norvegica</name>
    <name type="common">Northern krill</name>
    <name type="synonym">Thysanopoda norvegica</name>
    <dbReference type="NCBI Taxonomy" id="48144"/>
    <lineage>
        <taxon>Eukaryota</taxon>
        <taxon>Metazoa</taxon>
        <taxon>Ecdysozoa</taxon>
        <taxon>Arthropoda</taxon>
        <taxon>Crustacea</taxon>
        <taxon>Multicrustacea</taxon>
        <taxon>Malacostraca</taxon>
        <taxon>Eumalacostraca</taxon>
        <taxon>Eucarida</taxon>
        <taxon>Euphausiacea</taxon>
        <taxon>Euphausiidae</taxon>
        <taxon>Meganyctiphanes</taxon>
    </lineage>
</organism>
<keyword evidence="2 3" id="KW-0040">ANK repeat</keyword>
<evidence type="ECO:0000256" key="4">
    <source>
        <dbReference type="SAM" id="MobiDB-lite"/>
    </source>
</evidence>
<dbReference type="PANTHER" id="PTHR24171:SF9">
    <property type="entry name" value="ANKYRIN REPEAT DOMAIN-CONTAINING PROTEIN 39"/>
    <property type="match status" value="1"/>
</dbReference>
<evidence type="ECO:0000256" key="3">
    <source>
        <dbReference type="PROSITE-ProRule" id="PRU00023"/>
    </source>
</evidence>
<feature type="compositionally biased region" description="Basic and acidic residues" evidence="4">
    <location>
        <begin position="111"/>
        <end position="129"/>
    </location>
</feature>
<protein>
    <recommendedName>
        <fullName evidence="7">Ankyrin repeat domain-containing protein</fullName>
    </recommendedName>
</protein>
<dbReference type="InterPro" id="IPR002110">
    <property type="entry name" value="Ankyrin_rpt"/>
</dbReference>
<dbReference type="PROSITE" id="PS50297">
    <property type="entry name" value="ANK_REP_REGION"/>
    <property type="match status" value="1"/>
</dbReference>